<dbReference type="PANTHER" id="PTHR34131:SF3">
    <property type="entry name" value="(RAP ANNOTATION RELEASE2) GALACTOSE-BINDING LIKE DOMAIN CONTAINING PROTEIN"/>
    <property type="match status" value="1"/>
</dbReference>
<organism evidence="2">
    <name type="scientific">Auxenochlorella protothecoides</name>
    <name type="common">Green microalga</name>
    <name type="synonym">Chlorella protothecoides</name>
    <dbReference type="NCBI Taxonomy" id="3075"/>
    <lineage>
        <taxon>Eukaryota</taxon>
        <taxon>Viridiplantae</taxon>
        <taxon>Chlorophyta</taxon>
        <taxon>core chlorophytes</taxon>
        <taxon>Trebouxiophyceae</taxon>
        <taxon>Chlorellales</taxon>
        <taxon>Chlorellaceae</taxon>
        <taxon>Auxenochlorella</taxon>
    </lineage>
</organism>
<name>A0A1D2A694_AUXPR</name>
<feature type="region of interest" description="Disordered" evidence="1">
    <location>
        <begin position="71"/>
        <end position="124"/>
    </location>
</feature>
<dbReference type="AlphaFoldDB" id="A0A1D2A694"/>
<dbReference type="EMBL" id="GDKF01004051">
    <property type="protein sequence ID" value="JAT74571.1"/>
    <property type="molecule type" value="Transcribed_RNA"/>
</dbReference>
<evidence type="ECO:0000313" key="2">
    <source>
        <dbReference type="EMBL" id="JAT74571.1"/>
    </source>
</evidence>
<feature type="region of interest" description="Disordered" evidence="1">
    <location>
        <begin position="221"/>
        <end position="251"/>
    </location>
</feature>
<dbReference type="Pfam" id="PF09366">
    <property type="entry name" value="DUF1997"/>
    <property type="match status" value="1"/>
</dbReference>
<feature type="non-terminal residue" evidence="2">
    <location>
        <position position="1"/>
    </location>
</feature>
<reference evidence="2" key="1">
    <citation type="submission" date="2015-08" db="EMBL/GenBank/DDBJ databases">
        <authorList>
            <person name="Babu N.S."/>
            <person name="Beckwith C.J."/>
            <person name="Beseler K.G."/>
            <person name="Brison A."/>
            <person name="Carone J.V."/>
            <person name="Caskin T.P."/>
            <person name="Diamond M."/>
            <person name="Durham M.E."/>
            <person name="Foxe J.M."/>
            <person name="Go M."/>
            <person name="Henderson B.A."/>
            <person name="Jones I.B."/>
            <person name="McGettigan J.A."/>
            <person name="Micheletti S.J."/>
            <person name="Nasrallah M.E."/>
            <person name="Ortiz D."/>
            <person name="Piller C.R."/>
            <person name="Privatt S.R."/>
            <person name="Schneider S.L."/>
            <person name="Sharp S."/>
            <person name="Smith T.C."/>
            <person name="Stanton J.D."/>
            <person name="Ullery H.E."/>
            <person name="Wilson R.J."/>
            <person name="Serrano M.G."/>
            <person name="Buck G."/>
            <person name="Lee V."/>
            <person name="Wang Y."/>
            <person name="Carvalho R."/>
            <person name="Voegtly L."/>
            <person name="Shi R."/>
            <person name="Duckworth R."/>
            <person name="Johnson A."/>
            <person name="Loviza R."/>
            <person name="Walstead R."/>
            <person name="Shah Z."/>
            <person name="Kiflezghi M."/>
            <person name="Wade K."/>
            <person name="Ball S.L."/>
            <person name="Bradley K.W."/>
            <person name="Asai D.J."/>
            <person name="Bowman C.A."/>
            <person name="Russell D.A."/>
            <person name="Pope W.H."/>
            <person name="Jacobs-Sera D."/>
            <person name="Hendrix R.W."/>
            <person name="Hatfull G.F."/>
        </authorList>
    </citation>
    <scope>NUCLEOTIDE SEQUENCE</scope>
</reference>
<sequence>SKRQRRQYHACMAPLMTCTGLRAAPAVPTLVHLPSTRPCKARLRLAHPPASIGYNHVELLDGLVQAINHAISRTDGGGGNEHPSPAQPRRRLSFGSSFTSELALASHDPEHPPSPHPPSSDAAVRAHTPSLDAYLALPVSEYALLDPDWVSWDESRGGWWLRVPLLGLLGLDLTPQMLIVATPDPARGSVKLDGSCMGLGVPAVDDALRVRVAATLSSGGARAEEGARGRAGLDAGRRGGGGATTAPAPAASWSIPGRPIRRLRRWVRGRGRGASQAAAATDTLRCAVRVGAELEVPAPLQAVPDRLLALAGRLAIQAVLQALLPNFLALMERDYASWRAAAEGGGAPRRTQDAIGALF</sequence>
<protein>
    <submittedName>
        <fullName evidence="2">Uncharacterized protein</fullName>
    </submittedName>
</protein>
<proteinExistence type="predicted"/>
<accession>A0A1D2A694</accession>
<dbReference type="InterPro" id="IPR018971">
    <property type="entry name" value="DUF1997"/>
</dbReference>
<evidence type="ECO:0000256" key="1">
    <source>
        <dbReference type="SAM" id="MobiDB-lite"/>
    </source>
</evidence>
<dbReference type="PANTHER" id="PTHR34131">
    <property type="entry name" value="(RAP ANNOTATION RELEASE2) GALACTOSE-BINDING LIKE DOMAIN CONTAINING PROTEIN"/>
    <property type="match status" value="1"/>
</dbReference>
<gene>
    <name evidence="2" type="ORF">g.2110</name>
</gene>